<dbReference type="InterPro" id="IPR008271">
    <property type="entry name" value="Ser/Thr_kinase_AS"/>
</dbReference>
<dbReference type="GO" id="GO:0005524">
    <property type="term" value="F:ATP binding"/>
    <property type="evidence" value="ECO:0007669"/>
    <property type="project" value="UniProtKB-KW"/>
</dbReference>
<dbReference type="HOGENOM" id="CLU_138097_0_0_1"/>
<evidence type="ECO:0000256" key="1">
    <source>
        <dbReference type="ARBA" id="ARBA00022741"/>
    </source>
</evidence>
<accession>A0A0C9W8X2</accession>
<proteinExistence type="predicted"/>
<dbReference type="GO" id="GO:0005737">
    <property type="term" value="C:cytoplasm"/>
    <property type="evidence" value="ECO:0007669"/>
    <property type="project" value="TreeGrafter"/>
</dbReference>
<evidence type="ECO:0000313" key="4">
    <source>
        <dbReference type="EMBL" id="KIJ59601.1"/>
    </source>
</evidence>
<dbReference type="PROSITE" id="PS50011">
    <property type="entry name" value="PROTEIN_KINASE_DOM"/>
    <property type="match status" value="1"/>
</dbReference>
<dbReference type="PANTHER" id="PTHR24346:SF76">
    <property type="entry name" value="NON-SPECIFIC SERINE_THREONINE PROTEIN KINASE"/>
    <property type="match status" value="1"/>
</dbReference>
<dbReference type="GO" id="GO:0000226">
    <property type="term" value="P:microtubule cytoskeleton organization"/>
    <property type="evidence" value="ECO:0007669"/>
    <property type="project" value="TreeGrafter"/>
</dbReference>
<dbReference type="Pfam" id="PF00069">
    <property type="entry name" value="Pkinase"/>
    <property type="match status" value="1"/>
</dbReference>
<dbReference type="Gene3D" id="1.10.510.10">
    <property type="entry name" value="Transferase(Phosphotransferase) domain 1"/>
    <property type="match status" value="1"/>
</dbReference>
<dbReference type="GO" id="GO:0035556">
    <property type="term" value="P:intracellular signal transduction"/>
    <property type="evidence" value="ECO:0007669"/>
    <property type="project" value="TreeGrafter"/>
</dbReference>
<dbReference type="Proteomes" id="UP000053820">
    <property type="component" value="Unassembled WGS sequence"/>
</dbReference>
<dbReference type="OrthoDB" id="4062651at2759"/>
<protein>
    <recommendedName>
        <fullName evidence="3">Protein kinase domain-containing protein</fullName>
    </recommendedName>
</protein>
<keyword evidence="1" id="KW-0547">Nucleotide-binding</keyword>
<evidence type="ECO:0000259" key="3">
    <source>
        <dbReference type="PROSITE" id="PS50011"/>
    </source>
</evidence>
<evidence type="ECO:0000256" key="2">
    <source>
        <dbReference type="ARBA" id="ARBA00022840"/>
    </source>
</evidence>
<name>A0A0C9W8X2_9AGAM</name>
<sequence>HEHKVAHMDLKPQNIIIPPEGGRLSIIDFSSSVRIAKPNRKFRGVVGTEKYIAPEVYDGAYNPIQADLWSCGRTLQELCSHCPESQDRACLLEIADKLMKQVPDERPMMATVLEWMSLPPSFATASIRPFEANPT</sequence>
<dbReference type="SUPFAM" id="SSF56112">
    <property type="entry name" value="Protein kinase-like (PK-like)"/>
    <property type="match status" value="1"/>
</dbReference>
<dbReference type="AlphaFoldDB" id="A0A0C9W8X2"/>
<evidence type="ECO:0000313" key="5">
    <source>
        <dbReference type="Proteomes" id="UP000053820"/>
    </source>
</evidence>
<gene>
    <name evidence="4" type="ORF">HYDPIDRAFT_100473</name>
</gene>
<dbReference type="PANTHER" id="PTHR24346">
    <property type="entry name" value="MAP/MICROTUBULE AFFINITY-REGULATING KINASE"/>
    <property type="match status" value="1"/>
</dbReference>
<dbReference type="InterPro" id="IPR011009">
    <property type="entry name" value="Kinase-like_dom_sf"/>
</dbReference>
<dbReference type="GO" id="GO:0004674">
    <property type="term" value="F:protein serine/threonine kinase activity"/>
    <property type="evidence" value="ECO:0007669"/>
    <property type="project" value="TreeGrafter"/>
</dbReference>
<dbReference type="EMBL" id="KN839884">
    <property type="protein sequence ID" value="KIJ59601.1"/>
    <property type="molecule type" value="Genomic_DNA"/>
</dbReference>
<reference evidence="4 5" key="1">
    <citation type="submission" date="2014-04" db="EMBL/GenBank/DDBJ databases">
        <title>Evolutionary Origins and Diversification of the Mycorrhizal Mutualists.</title>
        <authorList>
            <consortium name="DOE Joint Genome Institute"/>
            <consortium name="Mycorrhizal Genomics Consortium"/>
            <person name="Kohler A."/>
            <person name="Kuo A."/>
            <person name="Nagy L.G."/>
            <person name="Floudas D."/>
            <person name="Copeland A."/>
            <person name="Barry K.W."/>
            <person name="Cichocki N."/>
            <person name="Veneault-Fourrey C."/>
            <person name="LaButti K."/>
            <person name="Lindquist E.A."/>
            <person name="Lipzen A."/>
            <person name="Lundell T."/>
            <person name="Morin E."/>
            <person name="Murat C."/>
            <person name="Riley R."/>
            <person name="Ohm R."/>
            <person name="Sun H."/>
            <person name="Tunlid A."/>
            <person name="Henrissat B."/>
            <person name="Grigoriev I.V."/>
            <person name="Hibbett D.S."/>
            <person name="Martin F."/>
        </authorList>
    </citation>
    <scope>NUCLEOTIDE SEQUENCE [LARGE SCALE GENOMIC DNA]</scope>
    <source>
        <strain evidence="4 5">MD-312</strain>
    </source>
</reference>
<feature type="non-terminal residue" evidence="4">
    <location>
        <position position="1"/>
    </location>
</feature>
<keyword evidence="2" id="KW-0067">ATP-binding</keyword>
<dbReference type="PROSITE" id="PS00108">
    <property type="entry name" value="PROTEIN_KINASE_ST"/>
    <property type="match status" value="1"/>
</dbReference>
<feature type="domain" description="Protein kinase" evidence="3">
    <location>
        <begin position="1"/>
        <end position="135"/>
    </location>
</feature>
<organism evidence="4 5">
    <name type="scientific">Hydnomerulius pinastri MD-312</name>
    <dbReference type="NCBI Taxonomy" id="994086"/>
    <lineage>
        <taxon>Eukaryota</taxon>
        <taxon>Fungi</taxon>
        <taxon>Dikarya</taxon>
        <taxon>Basidiomycota</taxon>
        <taxon>Agaricomycotina</taxon>
        <taxon>Agaricomycetes</taxon>
        <taxon>Agaricomycetidae</taxon>
        <taxon>Boletales</taxon>
        <taxon>Boletales incertae sedis</taxon>
        <taxon>Leucogyrophana</taxon>
    </lineage>
</organism>
<dbReference type="InterPro" id="IPR000719">
    <property type="entry name" value="Prot_kinase_dom"/>
</dbReference>
<keyword evidence="5" id="KW-1185">Reference proteome</keyword>